<dbReference type="Pfam" id="PF25038">
    <property type="entry name" value="Csf1_C"/>
    <property type="match status" value="1"/>
</dbReference>
<dbReference type="InterPro" id="IPR029636">
    <property type="entry name" value="Csf1"/>
</dbReference>
<comment type="caution">
    <text evidence="4">The sequence shown here is derived from an EMBL/GenBank/DDBJ whole genome shotgun (WGS) entry which is preliminary data.</text>
</comment>
<dbReference type="PANTHER" id="PTHR32085">
    <property type="entry name" value="PROTEIN CSF1"/>
    <property type="match status" value="1"/>
</dbReference>
<name>A0ABR3AMY8_PHYBL</name>
<evidence type="ECO:0000313" key="4">
    <source>
        <dbReference type="EMBL" id="KAL0077339.1"/>
    </source>
</evidence>
<feature type="domain" description="Csf1 C-terminal region" evidence="3">
    <location>
        <begin position="2589"/>
        <end position="3118"/>
    </location>
</feature>
<feature type="compositionally biased region" description="Acidic residues" evidence="1">
    <location>
        <begin position="1165"/>
        <end position="1178"/>
    </location>
</feature>
<reference evidence="4 5" key="1">
    <citation type="submission" date="2024-04" db="EMBL/GenBank/DDBJ databases">
        <title>Symmetric and asymmetric DNA N6-adenine methylation regulates different biological responses in Mucorales.</title>
        <authorList>
            <consortium name="Lawrence Berkeley National Laboratory"/>
            <person name="Lax C."/>
            <person name="Mondo S.J."/>
            <person name="Osorio-Concepcion M."/>
            <person name="Muszewska A."/>
            <person name="Corrochano-Luque M."/>
            <person name="Gutierrez G."/>
            <person name="Riley R."/>
            <person name="Lipzen A."/>
            <person name="Guo J."/>
            <person name="Hundley H."/>
            <person name="Amirebrahimi M."/>
            <person name="Ng V."/>
            <person name="Lorenzo-Gutierrez D."/>
            <person name="Binder U."/>
            <person name="Yang J."/>
            <person name="Song Y."/>
            <person name="Canovas D."/>
            <person name="Navarro E."/>
            <person name="Freitag M."/>
            <person name="Gabaldon T."/>
            <person name="Grigoriev I.V."/>
            <person name="Corrochano L.M."/>
            <person name="Nicolas F.E."/>
            <person name="Garre V."/>
        </authorList>
    </citation>
    <scope>NUCLEOTIDE SEQUENCE [LARGE SCALE GENOMIC DNA]</scope>
    <source>
        <strain evidence="4 5">L51</strain>
    </source>
</reference>
<evidence type="ECO:0000256" key="1">
    <source>
        <dbReference type="SAM" id="MobiDB-lite"/>
    </source>
</evidence>
<evidence type="ECO:0000259" key="2">
    <source>
        <dbReference type="Pfam" id="PF21678"/>
    </source>
</evidence>
<organism evidence="4 5">
    <name type="scientific">Phycomyces blakesleeanus</name>
    <dbReference type="NCBI Taxonomy" id="4837"/>
    <lineage>
        <taxon>Eukaryota</taxon>
        <taxon>Fungi</taxon>
        <taxon>Fungi incertae sedis</taxon>
        <taxon>Mucoromycota</taxon>
        <taxon>Mucoromycotina</taxon>
        <taxon>Mucoromycetes</taxon>
        <taxon>Mucorales</taxon>
        <taxon>Phycomycetaceae</taxon>
        <taxon>Phycomyces</taxon>
    </lineage>
</organism>
<proteinExistence type="predicted"/>
<dbReference type="InterPro" id="IPR056779">
    <property type="entry name" value="Csf1_C"/>
</dbReference>
<evidence type="ECO:0000259" key="3">
    <source>
        <dbReference type="Pfam" id="PF25038"/>
    </source>
</evidence>
<dbReference type="Pfam" id="PF21678">
    <property type="entry name" value="Csf1_N"/>
    <property type="match status" value="1"/>
</dbReference>
<dbReference type="InterPro" id="IPR048636">
    <property type="entry name" value="Csf1_N"/>
</dbReference>
<evidence type="ECO:0000313" key="5">
    <source>
        <dbReference type="Proteomes" id="UP001448207"/>
    </source>
</evidence>
<sequence>MSVRKTGQDKKTENNSKLPCRIVCSLEGLEVFMYNNVPVYEGLKDVLGINPLERLNTAKQTPTMQELQSSIDPESHDQVGFETSLFQRLVPIEFECTTGAVMIGNAELQTMLVCQVAQASGIVSTAPSRTTMDHFKTITDLVLGKLQVHVKENMDFSKYGGMQHIHTLMNSQKRETPVNNPGGTTYHQEYGKVSNMIECSKMAITYYSDSPGLVPSTLPPPPLINSNDVHFGNGGLPPEWGVRISVWTAMIHYGPWTDRQRSVIQDYFFPSSYRNNVPTPHLLPGQQRAAASFDFHLEFMTEATLRFPTRERSKACILLNWIESYFDWKYDEDSDDLDIGADGYYTRPYGWLDIKAGADSSVKLIIPYVLGQQGCASTLDINLKDVDVSTSINYASFLQASNFEMKLLMNSPLEWNAHRVWEIKAYTNRPRIFLLRDHIFLFQDMLKDLSSEPLSDILYFIPTTYKFHLDINDPFIYLCVNEHNIISNPNAIDDNTFIKINSRKVRFNATLPFTMFEPEVSSIQFDLEIEQFRTGISLQTSHTLNAFLEEDNAQFGVGVHLRLDGSYEYYNSVDVARHIESLNLDIKLDGITVKLFGTVIRYLVILKENYFGRWVNFSTIEEYRQRRVKPEQWKEIRKKQADSKPIQDPLEVYILLKVQDGAFILPENLYDCTQYSQMEFQELQLELRNLDIYMDTHVNFSPITWTRDSNPSPNTKSGPFRMKNGRDPRNHVYIDEMNIHGHLMYGPLPEIATYLGRWNFDIGRVMGELKPSFLLGTTCFAQTFIYNLIDEDNAVPAAPEDADMVSLPDVTFVKATVKEIDVYLMSHSGATEIYLKDGITAEFDNWINKKYSQRINLQLPSIQTICLANQEQSSLGLAQENEFSWVEVAKLEVGLNITIFRQTKNWRKERSEQQTFIRTQDNPTRRCFHLYDTDNVSQNSRVSTRMSQEYHVGVLYAPPFRSFYLGDVPSASSYGDNYSDSDVESCVYEPDARYGLFESQKLCKLINGCIRSSKHRHSAQSGISRDDDSFHTAISYSQYPDSQTHFDMDFDLDYASDGYEDASNESAGEIDSEEEEIQIKRRSFEYHASKNSTAEASIPPSIPYSGYLKRYRVKRATSSNHGHSFFHPYLPPPRTSFIPQNDNEDSRGRGLNFDTGEKMDSTFADFEDDGQEPQEDNDNDNRKENETTATTIIEATSPVTILLTPIFVKIAQELTEAINKDDWDLETMLDSLQIEYIAQLTRYLTDQFICSRVAILMPRTYLHFIQDVMIPDDLPVYKHGQSHINTKYDQEDALLCSADIVLEKLYMICSFKFQDFAYDEKQKSVAESKLVLQESRVHIDIGKLDCKVRYISGRRESSRPILFGIPHNWQRKHQYSPQNESSEDDLINELIVIDFVLNNLGLKWLGATKPNYLNLAIGNISAVIITESAEILSGAVYSWLVFVNDLKSIMSSFQDRRSRQIQVFIHEIANFSTRTHVKSDPLFLTKPTNILRLGSRNFRNDVGWKLLARMRHCLRSMPSSERERLQYRLTSGGAIENVDSRDMFVNVVTTFSRWRNWEIGSNAVSHCRLLTQPFKQKVKNFEITESKTDPVVEFLISSVNLAKIKVERLEFYIYEEEKEQDHNSLVIGPFDFVLESMYKQSSVVETVVDGTTKKILSVKDGYLDLVAKASIGSINITANPVLLAFAKHMLMVQRMFTGKLRSLSHASSYPILERNNTAHLTYGDSGLLSEDGPDSFSLHNIMAKVDILAQVLVSVDEIDICAMAQKLRMQSFIKALQSSALFSNPKLTTLSLLASSEKADSDTGSGIRSSNKASRRNLGGLSNRIIFEAGGGLDVIDIRVYDMARHSHPLANKLLVIILDGVNLNANMSQSPRISKRHVRTENSKQVLNVFSNIHKFHVHAPQSLLKLYGFVEDWRTEQGKTYHFMYQNLLKEWEEQRKFDSSPLQPTKAPGPKYDIKLQFLLNQFVARSDLLPSLSIEYNIEDFFVMSPPPHTATLAGSEDYAGGIFSIPGIRSNGSIYSELQDSGEYKLILRSKISIDFISLPLNVGMIDSLLTAHSLLGNEIGELLEVLSYSKQRREANNVVDTELTGKHDKELTYCIEICLDGLRVAATSPSAVGIFESNMLEAKLSSGPSSESNASPVWKIQGHDFALSLDHNSGVGVEDKPRSKEEEKYQRNRLAYIMIDFDVSNYNPEDPLQTECKANDDHVMNNLESYHINFPKIQTVMQPIALGKLAEMYIYYETELKKRKEMKKMDLERLANNTKLLVQSFKSDTPVKEDEEQSLLRGKRLSIYLQRLGVAIPLENSDSSTKYKPREINALLFSITSLRLDTQNIEKCEVGLENISLQFVNKFDQNKEEHFMAENHPRMNRMLLPSISCNLYTRSEKPRQFVTIDARVCGFEVDIDGTITDYINTLGAIYVKSMDRVDAFSAKTSMDLSPENTPIVKQEVTELIYVDIKGKIEYLSGILRLYPKRHSGDNKRKKDVSKSLRSKPETLYYGRATETNMVTIKLPGISAWFTYQTPLGSLSSVSGMPKRFHGDILVHESDNTLHPSLVQFLHEVVAGLKLGIQQSSEQVVKEGSDSIGYGVNASLLLRLSRSKLDLSCQPFSKVVCSLGWEKGEFLMNSFSTGTSSRTMSCLGYISDISVIVKHNFSPEACLTAAVDRVLLNAMLGSQRGEEAEKDDISIIVDVESIVADVNIRYLNDLLNINTFWFAPSQFTDDIRNSELSIQNKENPEVLQENYTTVNPLPFARRVAAHFQSIQLSVDMGQAIGRIALKPKNLTINTYNLPFKSKGLDAYIDEVYISSEGRLSGEALVSPISIKLVVDLLNPSKPERTCNATSFLLMQGARAKFEYEYQNILDLIQGTVKFQSNAVKSNDSYLLSIGIDMKPLLARLSIKTVPIIVTMYSKFNELLKKKKAEASIQDMPLAFKKPESAEKKSVQKDVDNISKAHQNKIMLARTTVELVCHSIGIIIYPSQFQDTDNVEISAQMIKVLLERTPLTDEQGQSSIHRKLVLSLTSAALLKNVPGKDIMDHHIEYLKTLSRATGTLQDNPIAMPAKSGTNIVGIPSTTLTMDSNQVHRLVEHVFAAKFGGRISVSLNLGLMRYLQEMHTMFTSQLNRALEPEFNTLPQTPISETLNPSNMLHQSEDTNSVDSGVGVSAQIGLAMTSETLSAKERPAKVLSKDAISGSSSAFVVHKDELLDEVQDNSEEKLEYKSKVPVNFYPQLQVMADATPPVEWLGLKRETLPALIHENLTLNLEKISQGLWAMYADHTV</sequence>
<accession>A0ABR3AMY8</accession>
<keyword evidence="5" id="KW-1185">Reference proteome</keyword>
<feature type="region of interest" description="Disordered" evidence="1">
    <location>
        <begin position="1124"/>
        <end position="1184"/>
    </location>
</feature>
<feature type="region of interest" description="Disordered" evidence="1">
    <location>
        <begin position="705"/>
        <end position="726"/>
    </location>
</feature>
<dbReference type="EMBL" id="JBCLYO010000028">
    <property type="protein sequence ID" value="KAL0077339.1"/>
    <property type="molecule type" value="Genomic_DNA"/>
</dbReference>
<feature type="domain" description="Csf1 N-terminal" evidence="2">
    <location>
        <begin position="187"/>
        <end position="625"/>
    </location>
</feature>
<dbReference type="Proteomes" id="UP001448207">
    <property type="component" value="Unassembled WGS sequence"/>
</dbReference>
<feature type="compositionally biased region" description="Polar residues" evidence="1">
    <location>
        <begin position="705"/>
        <end position="717"/>
    </location>
</feature>
<protein>
    <submittedName>
        <fullName evidence="4">Uncharacterized protein</fullName>
    </submittedName>
</protein>
<gene>
    <name evidence="4" type="ORF">J3Q64DRAFT_1665618</name>
</gene>
<dbReference type="PANTHER" id="PTHR32085:SF3">
    <property type="entry name" value="PROTEIN CSF1"/>
    <property type="match status" value="1"/>
</dbReference>